<keyword evidence="3" id="KW-0808">Transferase</keyword>
<dbReference type="AlphaFoldDB" id="A0A917K1H4"/>
<evidence type="ECO:0000256" key="4">
    <source>
        <dbReference type="ARBA" id="ARBA00022729"/>
    </source>
</evidence>
<comment type="subcellular location">
    <subcellularLocation>
        <location evidence="1">Cell outer membrane</location>
    </subcellularLocation>
</comment>
<protein>
    <recommendedName>
        <fullName evidence="10">Lipid A palmitoyltransferase PagP</fullName>
    </recommendedName>
</protein>
<dbReference type="Proteomes" id="UP000630149">
    <property type="component" value="Unassembled WGS sequence"/>
</dbReference>
<proteinExistence type="inferred from homology"/>
<evidence type="ECO:0008006" key="10">
    <source>
        <dbReference type="Google" id="ProtNLM"/>
    </source>
</evidence>
<organism evidence="8 9">
    <name type="scientific">Legionella impletisoli</name>
    <dbReference type="NCBI Taxonomy" id="343510"/>
    <lineage>
        <taxon>Bacteria</taxon>
        <taxon>Pseudomonadati</taxon>
        <taxon>Pseudomonadota</taxon>
        <taxon>Gammaproteobacteria</taxon>
        <taxon>Legionellales</taxon>
        <taxon>Legionellaceae</taxon>
        <taxon>Legionella</taxon>
    </lineage>
</organism>
<comment type="similarity">
    <text evidence="2">Belongs to the lipid A palmitoyltransferase family.</text>
</comment>
<keyword evidence="5" id="KW-0472">Membrane</keyword>
<evidence type="ECO:0000313" key="9">
    <source>
        <dbReference type="Proteomes" id="UP000630149"/>
    </source>
</evidence>
<keyword evidence="4" id="KW-0732">Signal</keyword>
<dbReference type="Pfam" id="PF07017">
    <property type="entry name" value="PagP"/>
    <property type="match status" value="1"/>
</dbReference>
<evidence type="ECO:0000256" key="5">
    <source>
        <dbReference type="ARBA" id="ARBA00023136"/>
    </source>
</evidence>
<evidence type="ECO:0000256" key="6">
    <source>
        <dbReference type="ARBA" id="ARBA00023237"/>
    </source>
</evidence>
<keyword evidence="6" id="KW-0998">Cell outer membrane</keyword>
<sequence length="138" mass="15453">MEVYLSGYAWHNRYVYPSHKINSYNENSWGGGLGKGRYDEKGNWQGVYAFAFLDSHKNVEPIAGYAYLKVAHLNQDVNLGAGLTVFITARSDMFNNMPFPGLLPWISLTMKRVTLSATYIPGAKGAGNVLFIVGKWRL</sequence>
<evidence type="ECO:0000313" key="8">
    <source>
        <dbReference type="EMBL" id="GGI92716.1"/>
    </source>
</evidence>
<keyword evidence="9" id="KW-1185">Reference proteome</keyword>
<dbReference type="InterPro" id="IPR011250">
    <property type="entry name" value="OMP/PagP_B-barrel"/>
</dbReference>
<reference evidence="8" key="1">
    <citation type="journal article" date="2014" name="Int. J. Syst. Evol. Microbiol.">
        <title>Complete genome sequence of Corynebacterium casei LMG S-19264T (=DSM 44701T), isolated from a smear-ripened cheese.</title>
        <authorList>
            <consortium name="US DOE Joint Genome Institute (JGI-PGF)"/>
            <person name="Walter F."/>
            <person name="Albersmeier A."/>
            <person name="Kalinowski J."/>
            <person name="Ruckert C."/>
        </authorList>
    </citation>
    <scope>NUCLEOTIDE SEQUENCE</scope>
    <source>
        <strain evidence="8">JCM 13919</strain>
    </source>
</reference>
<gene>
    <name evidence="8" type="ORF">GCM10007966_21650</name>
</gene>
<dbReference type="Gene3D" id="2.40.160.20">
    <property type="match status" value="1"/>
</dbReference>
<evidence type="ECO:0000256" key="7">
    <source>
        <dbReference type="ARBA" id="ARBA00023315"/>
    </source>
</evidence>
<evidence type="ECO:0000256" key="3">
    <source>
        <dbReference type="ARBA" id="ARBA00022679"/>
    </source>
</evidence>
<accession>A0A917K1H4</accession>
<dbReference type="EMBL" id="BMOB01000013">
    <property type="protein sequence ID" value="GGI92716.1"/>
    <property type="molecule type" value="Genomic_DNA"/>
</dbReference>
<keyword evidence="7" id="KW-0012">Acyltransferase</keyword>
<dbReference type="InterPro" id="IPR009746">
    <property type="entry name" value="LipidA_acyl_PagP"/>
</dbReference>
<dbReference type="SUPFAM" id="SSF56925">
    <property type="entry name" value="OMPA-like"/>
    <property type="match status" value="1"/>
</dbReference>
<dbReference type="GO" id="GO:0016746">
    <property type="term" value="F:acyltransferase activity"/>
    <property type="evidence" value="ECO:0007669"/>
    <property type="project" value="UniProtKB-KW"/>
</dbReference>
<dbReference type="GO" id="GO:0009279">
    <property type="term" value="C:cell outer membrane"/>
    <property type="evidence" value="ECO:0007669"/>
    <property type="project" value="UniProtKB-SubCell"/>
</dbReference>
<reference evidence="8" key="2">
    <citation type="submission" date="2020-09" db="EMBL/GenBank/DDBJ databases">
        <authorList>
            <person name="Sun Q."/>
            <person name="Ohkuma M."/>
        </authorList>
    </citation>
    <scope>NUCLEOTIDE SEQUENCE</scope>
    <source>
        <strain evidence="8">JCM 13919</strain>
    </source>
</reference>
<name>A0A917K1H4_9GAMM</name>
<evidence type="ECO:0000256" key="2">
    <source>
        <dbReference type="ARBA" id="ARBA00006368"/>
    </source>
</evidence>
<evidence type="ECO:0000256" key="1">
    <source>
        <dbReference type="ARBA" id="ARBA00004442"/>
    </source>
</evidence>
<dbReference type="NCBIfam" id="NF008271">
    <property type="entry name" value="PRK11045.1"/>
    <property type="match status" value="1"/>
</dbReference>
<comment type="caution">
    <text evidence="8">The sequence shown here is derived from an EMBL/GenBank/DDBJ whole genome shotgun (WGS) entry which is preliminary data.</text>
</comment>